<protein>
    <recommendedName>
        <fullName evidence="1">CdiI immunity protein domain-containing protein</fullName>
    </recommendedName>
</protein>
<evidence type="ECO:0000313" key="3">
    <source>
        <dbReference type="Proteomes" id="UP000298681"/>
    </source>
</evidence>
<dbReference type="EMBL" id="SPUH01000001">
    <property type="protein sequence ID" value="TKS54851.1"/>
    <property type="molecule type" value="Genomic_DNA"/>
</dbReference>
<evidence type="ECO:0000259" key="1">
    <source>
        <dbReference type="Pfam" id="PF18593"/>
    </source>
</evidence>
<dbReference type="Pfam" id="PF18593">
    <property type="entry name" value="CdiI_2"/>
    <property type="match status" value="1"/>
</dbReference>
<dbReference type="InterPro" id="IPR041129">
    <property type="entry name" value="CdiI_2"/>
</dbReference>
<name>A0A4Z1RMI6_9GAMM</name>
<dbReference type="Proteomes" id="UP000298681">
    <property type="component" value="Unassembled WGS sequence"/>
</dbReference>
<feature type="domain" description="CdiI immunity protein" evidence="1">
    <location>
        <begin position="4"/>
        <end position="90"/>
    </location>
</feature>
<proteinExistence type="predicted"/>
<organism evidence="2 3">
    <name type="scientific">Luteimonas yindakuii</name>
    <dbReference type="NCBI Taxonomy" id="2565782"/>
    <lineage>
        <taxon>Bacteria</taxon>
        <taxon>Pseudomonadati</taxon>
        <taxon>Pseudomonadota</taxon>
        <taxon>Gammaproteobacteria</taxon>
        <taxon>Lysobacterales</taxon>
        <taxon>Lysobacteraceae</taxon>
        <taxon>Luteimonas</taxon>
    </lineage>
</organism>
<dbReference type="RefSeq" id="WP_134674208.1">
    <property type="nucleotide sequence ID" value="NZ_SPUH01000001.1"/>
</dbReference>
<accession>A0A4Z1RMI6</accession>
<keyword evidence="3" id="KW-1185">Reference proteome</keyword>
<dbReference type="AlphaFoldDB" id="A0A4Z1RMI6"/>
<gene>
    <name evidence="2" type="ORF">E4582_08825</name>
</gene>
<evidence type="ECO:0000313" key="2">
    <source>
        <dbReference type="EMBL" id="TKS54851.1"/>
    </source>
</evidence>
<sequence length="97" mass="10918">MSDYPQLENFLAAYFHQDWQTEHAKPEGVIDYYRESESPAQVEAAAEDIARLLSHDHDEATLATIARGMGCEYDPTEDGATWRAWLGRVYGLLLGKG</sequence>
<reference evidence="2 3" key="1">
    <citation type="submission" date="2019-01" db="EMBL/GenBank/DDBJ databases">
        <authorList>
            <person name="Zhang S."/>
        </authorList>
    </citation>
    <scope>NUCLEOTIDE SEQUENCE [LARGE SCALE GENOMIC DNA]</scope>
    <source>
        <strain evidence="2 3">1626</strain>
    </source>
</reference>
<comment type="caution">
    <text evidence="2">The sequence shown here is derived from an EMBL/GenBank/DDBJ whole genome shotgun (WGS) entry which is preliminary data.</text>
</comment>